<name>A0ABV0UFB4_9TELE</name>
<dbReference type="EMBL" id="JAHRIQ010069590">
    <property type="protein sequence ID" value="MEQ2242916.1"/>
    <property type="molecule type" value="Genomic_DNA"/>
</dbReference>
<sequence>MEASEILHTLIIAICHIVQLYLKGSSKQQKSRIWWLMVESAAYIHFKKETRSFKDGKLNFKIADSLILLSIKKAERSSNHHAEAERPGQPRPAHCPIDPQRH</sequence>
<feature type="compositionally biased region" description="Basic and acidic residues" evidence="1">
    <location>
        <begin position="78"/>
        <end position="88"/>
    </location>
</feature>
<comment type="caution">
    <text evidence="2">The sequence shown here is derived from an EMBL/GenBank/DDBJ whole genome shotgun (WGS) entry which is preliminary data.</text>
</comment>
<evidence type="ECO:0000313" key="3">
    <source>
        <dbReference type="Proteomes" id="UP001482620"/>
    </source>
</evidence>
<accession>A0ABV0UFB4</accession>
<gene>
    <name evidence="2" type="ORF">ILYODFUR_001739</name>
</gene>
<protein>
    <submittedName>
        <fullName evidence="2">Uncharacterized protein</fullName>
    </submittedName>
</protein>
<organism evidence="2 3">
    <name type="scientific">Ilyodon furcidens</name>
    <name type="common">goldbreast splitfin</name>
    <dbReference type="NCBI Taxonomy" id="33524"/>
    <lineage>
        <taxon>Eukaryota</taxon>
        <taxon>Metazoa</taxon>
        <taxon>Chordata</taxon>
        <taxon>Craniata</taxon>
        <taxon>Vertebrata</taxon>
        <taxon>Euteleostomi</taxon>
        <taxon>Actinopterygii</taxon>
        <taxon>Neopterygii</taxon>
        <taxon>Teleostei</taxon>
        <taxon>Neoteleostei</taxon>
        <taxon>Acanthomorphata</taxon>
        <taxon>Ovalentaria</taxon>
        <taxon>Atherinomorphae</taxon>
        <taxon>Cyprinodontiformes</taxon>
        <taxon>Goodeidae</taxon>
        <taxon>Ilyodon</taxon>
    </lineage>
</organism>
<keyword evidence="3" id="KW-1185">Reference proteome</keyword>
<evidence type="ECO:0000313" key="2">
    <source>
        <dbReference type="EMBL" id="MEQ2242916.1"/>
    </source>
</evidence>
<proteinExistence type="predicted"/>
<reference evidence="2 3" key="1">
    <citation type="submission" date="2021-06" db="EMBL/GenBank/DDBJ databases">
        <authorList>
            <person name="Palmer J.M."/>
        </authorList>
    </citation>
    <scope>NUCLEOTIDE SEQUENCE [LARGE SCALE GENOMIC DNA]</scope>
    <source>
        <strain evidence="3">if_2019</strain>
        <tissue evidence="2">Muscle</tissue>
    </source>
</reference>
<dbReference type="Proteomes" id="UP001482620">
    <property type="component" value="Unassembled WGS sequence"/>
</dbReference>
<evidence type="ECO:0000256" key="1">
    <source>
        <dbReference type="SAM" id="MobiDB-lite"/>
    </source>
</evidence>
<feature type="region of interest" description="Disordered" evidence="1">
    <location>
        <begin position="78"/>
        <end position="102"/>
    </location>
</feature>